<comment type="caution">
    <text evidence="2">The sequence shown here is derived from an EMBL/GenBank/DDBJ whole genome shotgun (WGS) entry which is preliminary data.</text>
</comment>
<feature type="transmembrane region" description="Helical" evidence="1">
    <location>
        <begin position="7"/>
        <end position="28"/>
    </location>
</feature>
<dbReference type="EMBL" id="AEUZ02000001">
    <property type="protein sequence ID" value="EHJ56338.1"/>
    <property type="molecule type" value="Genomic_DNA"/>
</dbReference>
<organism evidence="2 3">
    <name type="scientific">Streptococcus urinalis 2285-97</name>
    <dbReference type="NCBI Taxonomy" id="764291"/>
    <lineage>
        <taxon>Bacteria</taxon>
        <taxon>Bacillati</taxon>
        <taxon>Bacillota</taxon>
        <taxon>Bacilli</taxon>
        <taxon>Lactobacillales</taxon>
        <taxon>Streptococcaceae</taxon>
        <taxon>Streptococcus</taxon>
    </lineage>
</organism>
<sequence length="191" mass="21788">MNKFKKTLYIIIGLVLMTILAVVAGHYVGLANVPKELEDSISFLNLSPHTEKMFSPYFFWVSVAFFIIILVAIIVVLFYPRKYTEIKLEDSKNGKLKLKKSAVEGFVKTVVKEEGFMKSPVVTAKMYKKKFKVDVSGVVLPRINVVEKTQGLERDIKTGLDEFFGITKKVDYTVNVKNVEEKERVVTNRVE</sequence>
<name>G5KED2_9STRE</name>
<keyword evidence="1" id="KW-1133">Transmembrane helix</keyword>
<feature type="transmembrane region" description="Helical" evidence="1">
    <location>
        <begin position="57"/>
        <end position="79"/>
    </location>
</feature>
<evidence type="ECO:0000313" key="2">
    <source>
        <dbReference type="EMBL" id="EHJ56338.1"/>
    </source>
</evidence>
<keyword evidence="3" id="KW-1185">Reference proteome</keyword>
<keyword evidence="1" id="KW-0472">Membrane</keyword>
<evidence type="ECO:0008006" key="4">
    <source>
        <dbReference type="Google" id="ProtNLM"/>
    </source>
</evidence>
<evidence type="ECO:0000313" key="3">
    <source>
        <dbReference type="Proteomes" id="UP000005388"/>
    </source>
</evidence>
<reference evidence="2 3" key="1">
    <citation type="journal article" date="2014" name="Int. J. Syst. Evol. Microbiol.">
        <title>Phylogenomics and the dynamic genome evolution of the genus Streptococcus.</title>
        <authorList>
            <consortium name="The Broad Institute Genome Sequencing Platform"/>
            <person name="Richards V.P."/>
            <person name="Palmer S.R."/>
            <person name="Pavinski Bitar P.D."/>
            <person name="Qin X."/>
            <person name="Weinstock G.M."/>
            <person name="Highlander S.K."/>
            <person name="Town C.D."/>
            <person name="Burne R.A."/>
            <person name="Stanhope M.J."/>
        </authorList>
    </citation>
    <scope>NUCLEOTIDE SEQUENCE [LARGE SCALE GENOMIC DNA]</scope>
    <source>
        <strain evidence="2 3">2285-97</strain>
    </source>
</reference>
<dbReference type="RefSeq" id="WP_006739099.1">
    <property type="nucleotide sequence ID" value="NZ_AEUZ02000001.1"/>
</dbReference>
<gene>
    <name evidence="2" type="ORF">STRUR_2070</name>
</gene>
<dbReference type="AlphaFoldDB" id="G5KED2"/>
<dbReference type="eggNOG" id="ENOG5033752">
    <property type="taxonomic scope" value="Bacteria"/>
</dbReference>
<dbReference type="NCBIfam" id="NF033218">
    <property type="entry name" value="anchor_AmaP"/>
    <property type="match status" value="1"/>
</dbReference>
<dbReference type="Proteomes" id="UP000005388">
    <property type="component" value="Unassembled WGS sequence"/>
</dbReference>
<evidence type="ECO:0000256" key="1">
    <source>
        <dbReference type="SAM" id="Phobius"/>
    </source>
</evidence>
<dbReference type="STRING" id="764291.STRUR_2070"/>
<protein>
    <recommendedName>
        <fullName evidence="4">Alkaline shock response membrane anchor protein AmaP</fullName>
    </recommendedName>
</protein>
<accession>G5KED2</accession>
<keyword evidence="1" id="KW-0812">Transmembrane</keyword>
<proteinExistence type="predicted"/>